<dbReference type="InterPro" id="IPR044788">
    <property type="entry name" value="X8_dom_prot"/>
</dbReference>
<keyword evidence="2" id="KW-0449">Lipoprotein</keyword>
<name>A0AAD4VY04_PRUDU</name>
<keyword evidence="3" id="KW-0732">Signal</keyword>
<dbReference type="Pfam" id="PF07983">
    <property type="entry name" value="X8"/>
    <property type="match status" value="2"/>
</dbReference>
<dbReference type="Proteomes" id="UP001054821">
    <property type="component" value="Chromosome 4"/>
</dbReference>
<organism evidence="5 6">
    <name type="scientific">Prunus dulcis</name>
    <name type="common">Almond</name>
    <name type="synonym">Amygdalus dulcis</name>
    <dbReference type="NCBI Taxonomy" id="3755"/>
    <lineage>
        <taxon>Eukaryota</taxon>
        <taxon>Viridiplantae</taxon>
        <taxon>Streptophyta</taxon>
        <taxon>Embryophyta</taxon>
        <taxon>Tracheophyta</taxon>
        <taxon>Spermatophyta</taxon>
        <taxon>Magnoliopsida</taxon>
        <taxon>eudicotyledons</taxon>
        <taxon>Gunneridae</taxon>
        <taxon>Pentapetalae</taxon>
        <taxon>rosids</taxon>
        <taxon>fabids</taxon>
        <taxon>Rosales</taxon>
        <taxon>Rosaceae</taxon>
        <taxon>Amygdaloideae</taxon>
        <taxon>Amygdaleae</taxon>
        <taxon>Prunus</taxon>
    </lineage>
</organism>
<evidence type="ECO:0000256" key="3">
    <source>
        <dbReference type="ARBA" id="ARBA00022729"/>
    </source>
</evidence>
<evidence type="ECO:0000256" key="2">
    <source>
        <dbReference type="ARBA" id="ARBA00022622"/>
    </source>
</evidence>
<keyword evidence="6" id="KW-1185">Reference proteome</keyword>
<keyword evidence="2" id="KW-0336">GPI-anchor</keyword>
<sequence>MADGHYNCDFNGIGLVIVTNPREISMLVNGQKAWCVAKPAAPQHALQSALDYACNYADCSPTKKGGGSGPPLPQEKEDTWCVPKPGTPDSALQNIINFINFTCGILKECSEIQEHGSCYFPNTLINHAPFAMNLSYKTDGCYNCDFNCVGLIVVTNPG</sequence>
<dbReference type="PANTHER" id="PTHR31044:SF130">
    <property type="entry name" value="CARBOHYDRATE-BINDING X8 DOMAIN SUPERFAMILY PROTEIN"/>
    <property type="match status" value="1"/>
</dbReference>
<evidence type="ECO:0000313" key="6">
    <source>
        <dbReference type="Proteomes" id="UP001054821"/>
    </source>
</evidence>
<evidence type="ECO:0000259" key="4">
    <source>
        <dbReference type="SMART" id="SM00768"/>
    </source>
</evidence>
<accession>A0AAD4VY04</accession>
<dbReference type="AlphaFoldDB" id="A0AAD4VY04"/>
<dbReference type="EMBL" id="JAJFAZ020000004">
    <property type="protein sequence ID" value="KAI5331937.1"/>
    <property type="molecule type" value="Genomic_DNA"/>
</dbReference>
<comment type="subcellular location">
    <subcellularLocation>
        <location evidence="1">Cell membrane</location>
        <topology evidence="1">Lipid-anchor</topology>
        <topology evidence="1">GPI-anchor</topology>
    </subcellularLocation>
</comment>
<evidence type="ECO:0000313" key="5">
    <source>
        <dbReference type="EMBL" id="KAI5331937.1"/>
    </source>
</evidence>
<feature type="domain" description="X8" evidence="4">
    <location>
        <begin position="79"/>
        <end position="158"/>
    </location>
</feature>
<dbReference type="InterPro" id="IPR012946">
    <property type="entry name" value="X8"/>
</dbReference>
<gene>
    <name evidence="5" type="ORF">L3X38_022064</name>
</gene>
<comment type="caution">
    <text evidence="5">The sequence shown here is derived from an EMBL/GenBank/DDBJ whole genome shotgun (WGS) entry which is preliminary data.</text>
</comment>
<dbReference type="SMART" id="SM00768">
    <property type="entry name" value="X8"/>
    <property type="match status" value="1"/>
</dbReference>
<reference evidence="5 6" key="1">
    <citation type="journal article" date="2022" name="G3 (Bethesda)">
        <title>Whole-genome sequence and methylome profiling of the almond [Prunus dulcis (Mill.) D.A. Webb] cultivar 'Nonpareil'.</title>
        <authorList>
            <person name="D'Amico-Willman K.M."/>
            <person name="Ouma W.Z."/>
            <person name="Meulia T."/>
            <person name="Sideli G.M."/>
            <person name="Gradziel T.M."/>
            <person name="Fresnedo-Ramirez J."/>
        </authorList>
    </citation>
    <scope>NUCLEOTIDE SEQUENCE [LARGE SCALE GENOMIC DNA]</scope>
    <source>
        <strain evidence="5">Clone GOH B32 T37-40</strain>
    </source>
</reference>
<proteinExistence type="predicted"/>
<keyword evidence="2" id="KW-0472">Membrane</keyword>
<evidence type="ECO:0000256" key="1">
    <source>
        <dbReference type="ARBA" id="ARBA00004609"/>
    </source>
</evidence>
<dbReference type="GO" id="GO:0098552">
    <property type="term" value="C:side of membrane"/>
    <property type="evidence" value="ECO:0007669"/>
    <property type="project" value="UniProtKB-KW"/>
</dbReference>
<dbReference type="PANTHER" id="PTHR31044">
    <property type="entry name" value="BETA-1,3 GLUCANASE"/>
    <property type="match status" value="1"/>
</dbReference>
<dbReference type="GO" id="GO:0009506">
    <property type="term" value="C:plasmodesma"/>
    <property type="evidence" value="ECO:0007669"/>
    <property type="project" value="UniProtKB-ARBA"/>
</dbReference>
<keyword evidence="2" id="KW-0325">Glycoprotein</keyword>
<protein>
    <recommendedName>
        <fullName evidence="4">X8 domain-containing protein</fullName>
    </recommendedName>
</protein>
<dbReference type="GO" id="GO:0005886">
    <property type="term" value="C:plasma membrane"/>
    <property type="evidence" value="ECO:0007669"/>
    <property type="project" value="UniProtKB-SubCell"/>
</dbReference>